<evidence type="ECO:0000313" key="3">
    <source>
        <dbReference type="Proteomes" id="UP000053257"/>
    </source>
</evidence>
<sequence length="236" mass="25539">MNRTAINALVEDATGRGQTLNLVEEVITMDIGVKRVSHLETAASIISWDDDLIEKLHNVSLADSSPPGDVASSPNGGRARSPITAANWDRPPTPSDLQPSSLEWGNSFYNSWNMIGPQTWGRASLSADWDRPATPTSLEPSRFKWGVTVDDANANEVPTQPYDVFAAHSAVYAAQSSSSERDTDPAEASQHASNNGVQGKGKEPFQKADSKEDDIAEDEFGKRTGSPTPSEFTMEY</sequence>
<keyword evidence="3" id="KW-1185">Reference proteome</keyword>
<accession>A0A0C3P8Y6</accession>
<dbReference type="HOGENOM" id="CLU_1175806_0_0_1"/>
<evidence type="ECO:0000256" key="1">
    <source>
        <dbReference type="SAM" id="MobiDB-lite"/>
    </source>
</evidence>
<feature type="region of interest" description="Disordered" evidence="1">
    <location>
        <begin position="61"/>
        <end position="99"/>
    </location>
</feature>
<dbReference type="Proteomes" id="UP000053257">
    <property type="component" value="Unassembled WGS sequence"/>
</dbReference>
<organism evidence="2 3">
    <name type="scientific">Phlebiopsis gigantea (strain 11061_1 CR5-6)</name>
    <name type="common">White-rot fungus</name>
    <name type="synonym">Peniophora gigantea</name>
    <dbReference type="NCBI Taxonomy" id="745531"/>
    <lineage>
        <taxon>Eukaryota</taxon>
        <taxon>Fungi</taxon>
        <taxon>Dikarya</taxon>
        <taxon>Basidiomycota</taxon>
        <taxon>Agaricomycotina</taxon>
        <taxon>Agaricomycetes</taxon>
        <taxon>Polyporales</taxon>
        <taxon>Phanerochaetaceae</taxon>
        <taxon>Phlebiopsis</taxon>
    </lineage>
</organism>
<name>A0A0C3P8Y6_PHLG1</name>
<feature type="region of interest" description="Disordered" evidence="1">
    <location>
        <begin position="173"/>
        <end position="236"/>
    </location>
</feature>
<feature type="compositionally biased region" description="Polar residues" evidence="1">
    <location>
        <begin position="225"/>
        <end position="236"/>
    </location>
</feature>
<protein>
    <submittedName>
        <fullName evidence="2">Uncharacterized protein</fullName>
    </submittedName>
</protein>
<gene>
    <name evidence="2" type="ORF">PHLGIDRAFT_123649</name>
</gene>
<dbReference type="AlphaFoldDB" id="A0A0C3P8Y6"/>
<feature type="compositionally biased region" description="Basic and acidic residues" evidence="1">
    <location>
        <begin position="200"/>
        <end position="210"/>
    </location>
</feature>
<evidence type="ECO:0000313" key="2">
    <source>
        <dbReference type="EMBL" id="KIP01118.1"/>
    </source>
</evidence>
<reference evidence="2 3" key="1">
    <citation type="journal article" date="2014" name="PLoS Genet.">
        <title>Analysis of the Phlebiopsis gigantea genome, transcriptome and secretome provides insight into its pioneer colonization strategies of wood.</title>
        <authorList>
            <person name="Hori C."/>
            <person name="Ishida T."/>
            <person name="Igarashi K."/>
            <person name="Samejima M."/>
            <person name="Suzuki H."/>
            <person name="Master E."/>
            <person name="Ferreira P."/>
            <person name="Ruiz-Duenas F.J."/>
            <person name="Held B."/>
            <person name="Canessa P."/>
            <person name="Larrondo L.F."/>
            <person name="Schmoll M."/>
            <person name="Druzhinina I.S."/>
            <person name="Kubicek C.P."/>
            <person name="Gaskell J.A."/>
            <person name="Kersten P."/>
            <person name="St John F."/>
            <person name="Glasner J."/>
            <person name="Sabat G."/>
            <person name="Splinter BonDurant S."/>
            <person name="Syed K."/>
            <person name="Yadav J."/>
            <person name="Mgbeahuruike A.C."/>
            <person name="Kovalchuk A."/>
            <person name="Asiegbu F.O."/>
            <person name="Lackner G."/>
            <person name="Hoffmeister D."/>
            <person name="Rencoret J."/>
            <person name="Gutierrez A."/>
            <person name="Sun H."/>
            <person name="Lindquist E."/>
            <person name="Barry K."/>
            <person name="Riley R."/>
            <person name="Grigoriev I.V."/>
            <person name="Henrissat B."/>
            <person name="Kues U."/>
            <person name="Berka R.M."/>
            <person name="Martinez A.T."/>
            <person name="Covert S.F."/>
            <person name="Blanchette R.A."/>
            <person name="Cullen D."/>
        </authorList>
    </citation>
    <scope>NUCLEOTIDE SEQUENCE [LARGE SCALE GENOMIC DNA]</scope>
    <source>
        <strain evidence="2 3">11061_1 CR5-6</strain>
    </source>
</reference>
<dbReference type="EMBL" id="KN840921">
    <property type="protein sequence ID" value="KIP01118.1"/>
    <property type="molecule type" value="Genomic_DNA"/>
</dbReference>
<proteinExistence type="predicted"/>